<dbReference type="CDD" id="cd19540">
    <property type="entry name" value="LCL_NRPS-like"/>
    <property type="match status" value="1"/>
</dbReference>
<keyword evidence="3" id="KW-0597">Phosphoprotein</keyword>
<protein>
    <submittedName>
        <fullName evidence="5">AMP-binding protein</fullName>
    </submittedName>
</protein>
<dbReference type="Pfam" id="PF00501">
    <property type="entry name" value="AMP-binding"/>
    <property type="match status" value="1"/>
</dbReference>
<feature type="domain" description="Carrier" evidence="4">
    <location>
        <begin position="313"/>
        <end position="388"/>
    </location>
</feature>
<dbReference type="InterPro" id="IPR045851">
    <property type="entry name" value="AMP-bd_C_sf"/>
</dbReference>
<dbReference type="Gene3D" id="3.30.559.30">
    <property type="entry name" value="Nonribosomal peptide synthetase, condensation domain"/>
    <property type="match status" value="1"/>
</dbReference>
<dbReference type="Gene3D" id="3.30.300.30">
    <property type="match status" value="1"/>
</dbReference>
<dbReference type="EMBL" id="JAERRG010000114">
    <property type="protein sequence ID" value="MBL1121085.1"/>
    <property type="molecule type" value="Genomic_DNA"/>
</dbReference>
<dbReference type="InterPro" id="IPR036736">
    <property type="entry name" value="ACP-like_sf"/>
</dbReference>
<dbReference type="Pfam" id="PF13193">
    <property type="entry name" value="AMP-binding_C"/>
    <property type="match status" value="1"/>
</dbReference>
<dbReference type="Gene3D" id="3.30.559.10">
    <property type="entry name" value="Chloramphenicol acetyltransferase-like domain"/>
    <property type="match status" value="1"/>
</dbReference>
<name>A0ABS1Q8T0_9ACTN</name>
<dbReference type="Pfam" id="PF00550">
    <property type="entry name" value="PP-binding"/>
    <property type="match status" value="1"/>
</dbReference>
<dbReference type="PANTHER" id="PTHR45527:SF1">
    <property type="entry name" value="FATTY ACID SYNTHASE"/>
    <property type="match status" value="1"/>
</dbReference>
<dbReference type="InterPro" id="IPR023213">
    <property type="entry name" value="CAT-like_dom_sf"/>
</dbReference>
<comment type="caution">
    <text evidence="5">The sequence shown here is derived from an EMBL/GenBank/DDBJ whole genome shotgun (WGS) entry which is preliminary data.</text>
</comment>
<dbReference type="SMART" id="SM00823">
    <property type="entry name" value="PKS_PP"/>
    <property type="match status" value="1"/>
</dbReference>
<evidence type="ECO:0000256" key="3">
    <source>
        <dbReference type="ARBA" id="ARBA00022553"/>
    </source>
</evidence>
<dbReference type="PROSITE" id="PS00012">
    <property type="entry name" value="PHOSPHOPANTETHEINE"/>
    <property type="match status" value="1"/>
</dbReference>
<evidence type="ECO:0000313" key="6">
    <source>
        <dbReference type="Proteomes" id="UP000621510"/>
    </source>
</evidence>
<dbReference type="RefSeq" id="WP_201858820.1">
    <property type="nucleotide sequence ID" value="NZ_JAERRG010000114.1"/>
</dbReference>
<dbReference type="PROSITE" id="PS50075">
    <property type="entry name" value="CARRIER"/>
    <property type="match status" value="1"/>
</dbReference>
<dbReference type="Gene3D" id="3.40.50.12780">
    <property type="entry name" value="N-terminal domain of ligase-like"/>
    <property type="match status" value="1"/>
</dbReference>
<evidence type="ECO:0000256" key="1">
    <source>
        <dbReference type="ARBA" id="ARBA00001957"/>
    </source>
</evidence>
<dbReference type="InterPro" id="IPR042099">
    <property type="entry name" value="ANL_N_sf"/>
</dbReference>
<proteinExistence type="predicted"/>
<comment type="cofactor">
    <cofactor evidence="1">
        <name>pantetheine 4'-phosphate</name>
        <dbReference type="ChEBI" id="CHEBI:47942"/>
    </cofactor>
</comment>
<dbReference type="Gene3D" id="1.10.1200.10">
    <property type="entry name" value="ACP-like"/>
    <property type="match status" value="1"/>
</dbReference>
<gene>
    <name evidence="5" type="ORF">JK364_54035</name>
</gene>
<dbReference type="InterPro" id="IPR000873">
    <property type="entry name" value="AMP-dep_synth/lig_dom"/>
</dbReference>
<dbReference type="PANTHER" id="PTHR45527">
    <property type="entry name" value="NONRIBOSOMAL PEPTIDE SYNTHETASE"/>
    <property type="match status" value="1"/>
</dbReference>
<feature type="non-terminal residue" evidence="5">
    <location>
        <position position="913"/>
    </location>
</feature>
<dbReference type="SUPFAM" id="SSF56801">
    <property type="entry name" value="Acetyl-CoA synthetase-like"/>
    <property type="match status" value="1"/>
</dbReference>
<dbReference type="InterPro" id="IPR020806">
    <property type="entry name" value="PKS_PP-bd"/>
</dbReference>
<dbReference type="SUPFAM" id="SSF47336">
    <property type="entry name" value="ACP-like"/>
    <property type="match status" value="1"/>
</dbReference>
<evidence type="ECO:0000259" key="4">
    <source>
        <dbReference type="PROSITE" id="PS50075"/>
    </source>
</evidence>
<evidence type="ECO:0000256" key="2">
    <source>
        <dbReference type="ARBA" id="ARBA00022450"/>
    </source>
</evidence>
<dbReference type="InterPro" id="IPR001242">
    <property type="entry name" value="Condensation_dom"/>
</dbReference>
<dbReference type="InterPro" id="IPR025110">
    <property type="entry name" value="AMP-bd_C"/>
</dbReference>
<dbReference type="InterPro" id="IPR006162">
    <property type="entry name" value="Ppantetheine_attach_site"/>
</dbReference>
<dbReference type="SUPFAM" id="SSF52777">
    <property type="entry name" value="CoA-dependent acyltransferases"/>
    <property type="match status" value="2"/>
</dbReference>
<dbReference type="InterPro" id="IPR009081">
    <property type="entry name" value="PP-bd_ACP"/>
</dbReference>
<reference evidence="5 6" key="1">
    <citation type="submission" date="2021-01" db="EMBL/GenBank/DDBJ databases">
        <title>WGS of actinomycetes isolated from Thailand.</title>
        <authorList>
            <person name="Thawai C."/>
        </authorList>
    </citation>
    <scope>NUCLEOTIDE SEQUENCE [LARGE SCALE GENOMIC DNA]</scope>
    <source>
        <strain evidence="5 6">CA3R110</strain>
    </source>
</reference>
<organism evidence="5 6">
    <name type="scientific">Streptomyces endocoffeicus</name>
    <dbReference type="NCBI Taxonomy" id="2898945"/>
    <lineage>
        <taxon>Bacteria</taxon>
        <taxon>Bacillati</taxon>
        <taxon>Actinomycetota</taxon>
        <taxon>Actinomycetes</taxon>
        <taxon>Kitasatosporales</taxon>
        <taxon>Streptomycetaceae</taxon>
        <taxon>Streptomyces</taxon>
    </lineage>
</organism>
<accession>A0ABS1Q8T0</accession>
<evidence type="ECO:0000313" key="5">
    <source>
        <dbReference type="EMBL" id="MBL1121085.1"/>
    </source>
</evidence>
<sequence length="913" mass="96945">MALQFASFSFDAAVLDVVVTLAAGGTLAVASAEERRDPQALAEMVGRCGVGVASVVPSLLGVLDPKAVPGVGNWVLGAERLSAELAGRWSAGARVWNTYGPTEATVITTATATALKTGLEAAPPIGRPLPNNKVFVLDPFLRPVPVGVIGEVYIAGAGLARGYIGRPGLSAERFVACPFAVPGGRMYRSGDLAKWTADGDLVFAGRVDEQVKVRGFRVEPGEIEAVVGACEGVGQVAVVVREDGPGDKRLVAYVVPSGELDVAAVREFAADRLPEYMVPTVVVLDALPLTINGKLDRAKLPAPDATVTVAGRGPATPTEEILCGLFAEVLGVERVSADASFFELGGDSLLAMRLIARVRAVLDTRITIRELFTATTVALLSRRIEEEGNANGQARPALVPCPRPDSVPLSYAQRRMWFLNRLEGVGEGAGYNLPLALRLSGELDRVALEAALGDVADRHESLRTVFPEAEAEAETDGEPRQRVLADGAGRPSLVVVETTEQELPQALTAHSARGFDLSVDLPWRARLLETGPSEYVLLIVAHHIAVDGWSMGVLGREIGVAYAARRAGRAPGWEPLPVQYADYALWQREVLGDLEGPDSVISGQLGYWREALAGAPEELVLPTDRSRPVVSSFRGRSMPVRVSPQVHARLVALAQRGRATMFMVVQAALALLLSRMGAGKDIPVGTAVAGRGDAALDGLVGFFVNTLVLRSDVSGDPTFVELLSRVREADLDAYAHQDVPFERLVEDLNPVRSLGRNPLFQVSLGLQGAPAGEGRLWDLPGLRVRPLESGAEASARVDLALDLAEHRDGDGNPGGIDGAFLYATDLFDEQTVEGLAERLVRVLEQVASDPAARVSEVAVLGPGERAWVLEEWNATEREVPVRPLGELFDERAAACPEAVAVVGAGGAEWSYGE</sequence>
<keyword evidence="6" id="KW-1185">Reference proteome</keyword>
<dbReference type="CDD" id="cd05930">
    <property type="entry name" value="A_NRPS"/>
    <property type="match status" value="1"/>
</dbReference>
<dbReference type="Pfam" id="PF00668">
    <property type="entry name" value="Condensation"/>
    <property type="match status" value="1"/>
</dbReference>
<dbReference type="Proteomes" id="UP000621510">
    <property type="component" value="Unassembled WGS sequence"/>
</dbReference>
<keyword evidence="2" id="KW-0596">Phosphopantetheine</keyword>